<dbReference type="InterPro" id="IPR006083">
    <property type="entry name" value="PRK/URK"/>
</dbReference>
<comment type="subcellular location">
    <subcellularLocation>
        <location evidence="5">Cytoplasm</location>
    </subcellularLocation>
</comment>
<dbReference type="RefSeq" id="WP_254101303.1">
    <property type="nucleotide sequence ID" value="NZ_JANATA010000017.1"/>
</dbReference>
<accession>A0AA42BQ75</accession>
<dbReference type="AlphaFoldDB" id="A0AA42BQ75"/>
<keyword evidence="2 5" id="KW-0808">Transferase</keyword>
<organism evidence="7 8">
    <name type="scientific">Opacimonas viscosa</name>
    <dbReference type="NCBI Taxonomy" id="2961944"/>
    <lineage>
        <taxon>Bacteria</taxon>
        <taxon>Pseudomonadati</taxon>
        <taxon>Pseudomonadota</taxon>
        <taxon>Gammaproteobacteria</taxon>
        <taxon>Alteromonadales</taxon>
        <taxon>Alteromonadaceae</taxon>
        <taxon>Opacimonas</taxon>
    </lineage>
</organism>
<dbReference type="PRINTS" id="PR00988">
    <property type="entry name" value="URIDINKINASE"/>
</dbReference>
<dbReference type="GO" id="GO:0004849">
    <property type="term" value="F:uridine kinase activity"/>
    <property type="evidence" value="ECO:0007669"/>
    <property type="project" value="UniProtKB-EC"/>
</dbReference>
<evidence type="ECO:0000256" key="1">
    <source>
        <dbReference type="ARBA" id="ARBA00004690"/>
    </source>
</evidence>
<dbReference type="CDD" id="cd02023">
    <property type="entry name" value="UMPK"/>
    <property type="match status" value="1"/>
</dbReference>
<protein>
    <recommendedName>
        <fullName evidence="5">Uridine kinase</fullName>
        <ecNumber evidence="5">2.7.1.48</ecNumber>
    </recommendedName>
</protein>
<comment type="pathway">
    <text evidence="1 5">Pyrimidine metabolism; UMP biosynthesis via salvage pathway; UMP from uridine: step 1/1.</text>
</comment>
<dbReference type="Proteomes" id="UP001165413">
    <property type="component" value="Unassembled WGS sequence"/>
</dbReference>
<dbReference type="SUPFAM" id="SSF52540">
    <property type="entry name" value="P-loop containing nucleoside triphosphate hydrolases"/>
    <property type="match status" value="1"/>
</dbReference>
<sequence length="210" mass="23356">MTENCANPYVIAISGASGSGKSLFTANLVAMLPPNADVIVIQEDRYYRAQDDKPMAARVITNYDHPNAFEHDLLKAHLLALRSGKNVDYPEYCYTTHTRKPATSVLPPAKIIIVEGIMVLAAPELKDAFDLTLFVDTPLDICLLRRTLRDIQERGRTIECVAEQYQATVKPMYHAFIEPNKTIADMVITQGGENQAALHVVAHHVQSLLR</sequence>
<keyword evidence="4 5" id="KW-0418">Kinase</keyword>
<evidence type="ECO:0000313" key="8">
    <source>
        <dbReference type="Proteomes" id="UP001165413"/>
    </source>
</evidence>
<name>A0AA42BQ75_9ALTE</name>
<dbReference type="Gene3D" id="3.40.50.300">
    <property type="entry name" value="P-loop containing nucleotide triphosphate hydrolases"/>
    <property type="match status" value="1"/>
</dbReference>
<keyword evidence="3 5" id="KW-0547">Nucleotide-binding</keyword>
<evidence type="ECO:0000256" key="5">
    <source>
        <dbReference type="RuleBase" id="RU003825"/>
    </source>
</evidence>
<gene>
    <name evidence="7" type="primary">udk</name>
    <name evidence="7" type="ORF">NLF92_09725</name>
</gene>
<dbReference type="NCBIfam" id="TIGR00235">
    <property type="entry name" value="udk"/>
    <property type="match status" value="1"/>
</dbReference>
<feature type="domain" description="Phosphoribulokinase/uridine kinase" evidence="6">
    <location>
        <begin position="10"/>
        <end position="195"/>
    </location>
</feature>
<evidence type="ECO:0000259" key="6">
    <source>
        <dbReference type="Pfam" id="PF00485"/>
    </source>
</evidence>
<evidence type="ECO:0000313" key="7">
    <source>
        <dbReference type="EMBL" id="MCP3429221.1"/>
    </source>
</evidence>
<dbReference type="EMBL" id="JANATA010000017">
    <property type="protein sequence ID" value="MCP3429221.1"/>
    <property type="molecule type" value="Genomic_DNA"/>
</dbReference>
<dbReference type="EC" id="2.7.1.48" evidence="5"/>
<dbReference type="NCBIfam" id="NF004018">
    <property type="entry name" value="PRK05480.1"/>
    <property type="match status" value="1"/>
</dbReference>
<keyword evidence="8" id="KW-1185">Reference proteome</keyword>
<dbReference type="Pfam" id="PF00485">
    <property type="entry name" value="PRK"/>
    <property type="match status" value="1"/>
</dbReference>
<comment type="catalytic activity">
    <reaction evidence="5">
        <text>cytidine + ATP = CMP + ADP + H(+)</text>
        <dbReference type="Rhea" id="RHEA:24674"/>
        <dbReference type="ChEBI" id="CHEBI:15378"/>
        <dbReference type="ChEBI" id="CHEBI:17562"/>
        <dbReference type="ChEBI" id="CHEBI:30616"/>
        <dbReference type="ChEBI" id="CHEBI:60377"/>
        <dbReference type="ChEBI" id="CHEBI:456216"/>
        <dbReference type="EC" id="2.7.1.48"/>
    </reaction>
</comment>
<dbReference type="PANTHER" id="PTHR10285">
    <property type="entry name" value="URIDINE KINASE"/>
    <property type="match status" value="1"/>
</dbReference>
<comment type="caution">
    <text evidence="7">The sequence shown here is derived from an EMBL/GenBank/DDBJ whole genome shotgun (WGS) entry which is preliminary data.</text>
</comment>
<dbReference type="GO" id="GO:0005737">
    <property type="term" value="C:cytoplasm"/>
    <property type="evidence" value="ECO:0007669"/>
    <property type="project" value="UniProtKB-SubCell"/>
</dbReference>
<proteinExistence type="inferred from homology"/>
<comment type="similarity">
    <text evidence="5">Belongs to the uridine kinase family.</text>
</comment>
<keyword evidence="5" id="KW-0067">ATP-binding</keyword>
<dbReference type="InterPro" id="IPR027417">
    <property type="entry name" value="P-loop_NTPase"/>
</dbReference>
<reference evidence="7" key="1">
    <citation type="submission" date="2022-07" db="EMBL/GenBank/DDBJ databases">
        <title>Characterization of the Novel Bacterium Alteromonas immobilis LMIT006 and Alteromonas gregis LMIT007.</title>
        <authorList>
            <person name="Lin X."/>
        </authorList>
    </citation>
    <scope>NUCLEOTIDE SEQUENCE</scope>
    <source>
        <strain evidence="7">LMIT007</strain>
    </source>
</reference>
<dbReference type="InterPro" id="IPR000764">
    <property type="entry name" value="Uridine_kinase-like"/>
</dbReference>
<keyword evidence="5" id="KW-0963">Cytoplasm</keyword>
<comment type="pathway">
    <text evidence="5">Pyrimidine metabolism; CTP biosynthesis via salvage pathway; CTP from cytidine: step 1/3.</text>
</comment>
<dbReference type="GO" id="GO:0005524">
    <property type="term" value="F:ATP binding"/>
    <property type="evidence" value="ECO:0007669"/>
    <property type="project" value="UniProtKB-KW"/>
</dbReference>
<comment type="catalytic activity">
    <reaction evidence="5">
        <text>uridine + ATP = UMP + ADP + H(+)</text>
        <dbReference type="Rhea" id="RHEA:16825"/>
        <dbReference type="ChEBI" id="CHEBI:15378"/>
        <dbReference type="ChEBI" id="CHEBI:16704"/>
        <dbReference type="ChEBI" id="CHEBI:30616"/>
        <dbReference type="ChEBI" id="CHEBI:57865"/>
        <dbReference type="ChEBI" id="CHEBI:456216"/>
        <dbReference type="EC" id="2.7.1.48"/>
    </reaction>
</comment>
<evidence type="ECO:0000256" key="3">
    <source>
        <dbReference type="ARBA" id="ARBA00022741"/>
    </source>
</evidence>
<evidence type="ECO:0000256" key="2">
    <source>
        <dbReference type="ARBA" id="ARBA00022679"/>
    </source>
</evidence>
<evidence type="ECO:0000256" key="4">
    <source>
        <dbReference type="ARBA" id="ARBA00022777"/>
    </source>
</evidence>